<keyword evidence="9" id="KW-0812">Transmembrane</keyword>
<keyword evidence="14" id="KW-1185">Reference proteome</keyword>
<evidence type="ECO:0000256" key="6">
    <source>
        <dbReference type="ARBA" id="ARBA00022777"/>
    </source>
</evidence>
<protein>
    <recommendedName>
        <fullName evidence="2">histidine kinase</fullName>
        <ecNumber evidence="2">2.7.13.3</ecNumber>
    </recommendedName>
</protein>
<dbReference type="CDD" id="cd00082">
    <property type="entry name" value="HisKA"/>
    <property type="match status" value="1"/>
</dbReference>
<reference evidence="13 14" key="1">
    <citation type="submission" date="2018-01" db="EMBL/GenBank/DDBJ databases">
        <title>Saezia sanguinis gen. nov., sp. nov., in the order Burkholderiales isolated from human blood.</title>
        <authorList>
            <person name="Medina-Pascual M.J."/>
            <person name="Valdezate S."/>
            <person name="Monzon S."/>
            <person name="Cuesta I."/>
            <person name="Carrasco G."/>
            <person name="Villalon P."/>
            <person name="Saez-Nieto J.A."/>
        </authorList>
    </citation>
    <scope>NUCLEOTIDE SEQUENCE [LARGE SCALE GENOMIC DNA]</scope>
    <source>
        <strain evidence="13 14">CNM695-12</strain>
    </source>
</reference>
<proteinExistence type="predicted"/>
<dbReference type="Pfam" id="PF13188">
    <property type="entry name" value="PAS_8"/>
    <property type="match status" value="1"/>
</dbReference>
<sequence>MSDTPTDSPETATTPKPSNWLHWWTNLSSNKQDRIIALTPLLAVIIFFIVIMLTFWYLNNEERERELVTTRQSAETIQQQIRLRLIGNEDSLQSMATDISRTRDKAATLTDLAPVFMADHPEIIALYWHDLNAGQIYSYHLTENTAVPESVQHINAAGISSVQQNSSATSTIIRLPFFYSTPEILSPDTAATMNSSVLIPNNRHPQGILTATYDLDRLLRSQIPAEISLYSTIWFQGENDKILATTNPNARTLYERKHNQPPSYGVAIGPVGKQLMVYVQHIRASQTLAASVLFWFAVCLCFFIVTLLLLNWRHTHQRIKVQRAMQQETNFRRAMENSMVTGMRTLDMTGRITYVNPAFCRMTGYSEEALVGCMPPYPYWPQHNLDELHETIQDEISGTPLATGYEVQLQRRNGELFYARLYVSPLIDGQGHHTGWMTAVTDISEAKRIREELSLTGQRFTTVLEALDSAISVVAVGSQELLFANRSYRHLFGNDARGHFILAGEANRSAVIEEVAEDDGVDEFAGLPKEDLLDYSKKYNEIYVASINRWVEVRSRYLPWVDGRLAQMLIATDITERHRAQEQAAIQAARAQDANRLTTMGEMASSLAHELTQPLTAISNYCTGLISRIKQDILPQQDLIATLEKTSKQALRAGLVIQRIRSFVKKSDPNRTLSPIDDIIENVQELSEIDARRRNIQLHVEVDSDLPALVVDPILIEQVLLNLIRNATEAIEQAQRPPEQRRIDLQVKRSSDKGTIKAVEFSVSDTGTGIAPDTLEHMFEAFYTTKNNGLGIGLNLCRSIIESHGGRLRIENLYQQNQLTGCRFAFSLPTTQEYTAIQHDSILHSNLFTDEAP</sequence>
<dbReference type="InterPro" id="IPR005467">
    <property type="entry name" value="His_kinase_dom"/>
</dbReference>
<dbReference type="SMART" id="SM00387">
    <property type="entry name" value="HATPase_c"/>
    <property type="match status" value="1"/>
</dbReference>
<keyword evidence="3" id="KW-0597">Phosphoprotein</keyword>
<dbReference type="GO" id="GO:0005524">
    <property type="term" value="F:ATP binding"/>
    <property type="evidence" value="ECO:0007669"/>
    <property type="project" value="UniProtKB-KW"/>
</dbReference>
<dbReference type="Gene3D" id="3.30.565.10">
    <property type="entry name" value="Histidine kinase-like ATPase, C-terminal domain"/>
    <property type="match status" value="1"/>
</dbReference>
<feature type="transmembrane region" description="Helical" evidence="9">
    <location>
        <begin position="35"/>
        <end position="58"/>
    </location>
</feature>
<evidence type="ECO:0000313" key="14">
    <source>
        <dbReference type="Proteomes" id="UP000286947"/>
    </source>
</evidence>
<dbReference type="Proteomes" id="UP000286947">
    <property type="component" value="Unassembled WGS sequence"/>
</dbReference>
<dbReference type="PRINTS" id="PR00344">
    <property type="entry name" value="BCTRLSENSOR"/>
</dbReference>
<feature type="transmembrane region" description="Helical" evidence="9">
    <location>
        <begin position="288"/>
        <end position="310"/>
    </location>
</feature>
<dbReference type="NCBIfam" id="TIGR00229">
    <property type="entry name" value="sensory_box"/>
    <property type="match status" value="1"/>
</dbReference>
<dbReference type="EMBL" id="PQSP01000001">
    <property type="protein sequence ID" value="RUS67625.1"/>
    <property type="molecule type" value="Genomic_DNA"/>
</dbReference>
<evidence type="ECO:0000256" key="2">
    <source>
        <dbReference type="ARBA" id="ARBA00012438"/>
    </source>
</evidence>
<dbReference type="SMART" id="SM00388">
    <property type="entry name" value="HisKA"/>
    <property type="match status" value="1"/>
</dbReference>
<keyword evidence="9" id="KW-1133">Transmembrane helix</keyword>
<dbReference type="RefSeq" id="WP_126977169.1">
    <property type="nucleotide sequence ID" value="NZ_PQSP01000001.1"/>
</dbReference>
<evidence type="ECO:0000256" key="5">
    <source>
        <dbReference type="ARBA" id="ARBA00022741"/>
    </source>
</evidence>
<dbReference type="InterPro" id="IPR004358">
    <property type="entry name" value="Sig_transdc_His_kin-like_C"/>
</dbReference>
<dbReference type="PROSITE" id="PS50113">
    <property type="entry name" value="PAC"/>
    <property type="match status" value="1"/>
</dbReference>
<evidence type="ECO:0000256" key="1">
    <source>
        <dbReference type="ARBA" id="ARBA00000085"/>
    </source>
</evidence>
<keyword evidence="6" id="KW-0418">Kinase</keyword>
<keyword evidence="9" id="KW-0472">Membrane</keyword>
<dbReference type="PROSITE" id="PS50112">
    <property type="entry name" value="PAS"/>
    <property type="match status" value="1"/>
</dbReference>
<dbReference type="PROSITE" id="PS50109">
    <property type="entry name" value="HIS_KIN"/>
    <property type="match status" value="1"/>
</dbReference>
<evidence type="ECO:0000256" key="3">
    <source>
        <dbReference type="ARBA" id="ARBA00022553"/>
    </source>
</evidence>
<dbReference type="InterPro" id="IPR003661">
    <property type="entry name" value="HisK_dim/P_dom"/>
</dbReference>
<dbReference type="Gene3D" id="3.30.450.20">
    <property type="entry name" value="PAS domain"/>
    <property type="match status" value="1"/>
</dbReference>
<dbReference type="EC" id="2.7.13.3" evidence="2"/>
<feature type="domain" description="PAS" evidence="11">
    <location>
        <begin position="327"/>
        <end position="399"/>
    </location>
</feature>
<dbReference type="SMART" id="SM00086">
    <property type="entry name" value="PAC"/>
    <property type="match status" value="2"/>
</dbReference>
<keyword evidence="7" id="KW-0067">ATP-binding</keyword>
<name>A0A433SFW1_9BURK</name>
<dbReference type="InterPro" id="IPR000700">
    <property type="entry name" value="PAS-assoc_C"/>
</dbReference>
<accession>A0A433SFW1</accession>
<dbReference type="InterPro" id="IPR013767">
    <property type="entry name" value="PAS_fold"/>
</dbReference>
<evidence type="ECO:0000259" key="11">
    <source>
        <dbReference type="PROSITE" id="PS50112"/>
    </source>
</evidence>
<comment type="catalytic activity">
    <reaction evidence="1">
        <text>ATP + protein L-histidine = ADP + protein N-phospho-L-histidine.</text>
        <dbReference type="EC" id="2.7.13.3"/>
    </reaction>
</comment>
<dbReference type="InterPro" id="IPR000014">
    <property type="entry name" value="PAS"/>
</dbReference>
<evidence type="ECO:0000259" key="12">
    <source>
        <dbReference type="PROSITE" id="PS50113"/>
    </source>
</evidence>
<dbReference type="Pfam" id="PF02518">
    <property type="entry name" value="HATPase_c"/>
    <property type="match status" value="1"/>
</dbReference>
<dbReference type="PANTHER" id="PTHR43065:SF10">
    <property type="entry name" value="PEROXIDE STRESS-ACTIVATED HISTIDINE KINASE MAK3"/>
    <property type="match status" value="1"/>
</dbReference>
<dbReference type="SUPFAM" id="SSF55874">
    <property type="entry name" value="ATPase domain of HSP90 chaperone/DNA topoisomerase II/histidine kinase"/>
    <property type="match status" value="1"/>
</dbReference>
<dbReference type="OrthoDB" id="1931120at2"/>
<evidence type="ECO:0000313" key="13">
    <source>
        <dbReference type="EMBL" id="RUS67625.1"/>
    </source>
</evidence>
<evidence type="ECO:0000259" key="10">
    <source>
        <dbReference type="PROSITE" id="PS50109"/>
    </source>
</evidence>
<feature type="domain" description="Histidine kinase" evidence="10">
    <location>
        <begin position="606"/>
        <end position="832"/>
    </location>
</feature>
<dbReference type="Gene3D" id="1.10.287.130">
    <property type="match status" value="1"/>
</dbReference>
<dbReference type="GO" id="GO:0000155">
    <property type="term" value="F:phosphorelay sensor kinase activity"/>
    <property type="evidence" value="ECO:0007669"/>
    <property type="project" value="InterPro"/>
</dbReference>
<feature type="domain" description="PAC" evidence="12">
    <location>
        <begin position="403"/>
        <end position="455"/>
    </location>
</feature>
<evidence type="ECO:0000256" key="9">
    <source>
        <dbReference type="SAM" id="Phobius"/>
    </source>
</evidence>
<dbReference type="AlphaFoldDB" id="A0A433SFW1"/>
<dbReference type="Pfam" id="PF00989">
    <property type="entry name" value="PAS"/>
    <property type="match status" value="1"/>
</dbReference>
<evidence type="ECO:0000256" key="8">
    <source>
        <dbReference type="ARBA" id="ARBA00023012"/>
    </source>
</evidence>
<keyword evidence="8" id="KW-0902">Two-component regulatory system</keyword>
<dbReference type="InterPro" id="IPR003594">
    <property type="entry name" value="HATPase_dom"/>
</dbReference>
<dbReference type="InterPro" id="IPR036890">
    <property type="entry name" value="HATPase_C_sf"/>
</dbReference>
<dbReference type="CDD" id="cd00130">
    <property type="entry name" value="PAS"/>
    <property type="match status" value="1"/>
</dbReference>
<dbReference type="InterPro" id="IPR036097">
    <property type="entry name" value="HisK_dim/P_sf"/>
</dbReference>
<keyword evidence="5" id="KW-0547">Nucleotide-binding</keyword>
<dbReference type="GO" id="GO:0006355">
    <property type="term" value="P:regulation of DNA-templated transcription"/>
    <property type="evidence" value="ECO:0007669"/>
    <property type="project" value="InterPro"/>
</dbReference>
<evidence type="ECO:0000256" key="4">
    <source>
        <dbReference type="ARBA" id="ARBA00022679"/>
    </source>
</evidence>
<dbReference type="SUPFAM" id="SSF47384">
    <property type="entry name" value="Homodimeric domain of signal transducing histidine kinase"/>
    <property type="match status" value="1"/>
</dbReference>
<comment type="caution">
    <text evidence="13">The sequence shown here is derived from an EMBL/GenBank/DDBJ whole genome shotgun (WGS) entry which is preliminary data.</text>
</comment>
<dbReference type="SUPFAM" id="SSF55785">
    <property type="entry name" value="PYP-like sensor domain (PAS domain)"/>
    <property type="match status" value="2"/>
</dbReference>
<dbReference type="SMART" id="SM00091">
    <property type="entry name" value="PAS"/>
    <property type="match status" value="2"/>
</dbReference>
<organism evidence="13 14">
    <name type="scientific">Saezia sanguinis</name>
    <dbReference type="NCBI Taxonomy" id="1965230"/>
    <lineage>
        <taxon>Bacteria</taxon>
        <taxon>Pseudomonadati</taxon>
        <taxon>Pseudomonadota</taxon>
        <taxon>Betaproteobacteria</taxon>
        <taxon>Burkholderiales</taxon>
        <taxon>Saeziaceae</taxon>
        <taxon>Saezia</taxon>
    </lineage>
</organism>
<dbReference type="InterPro" id="IPR035965">
    <property type="entry name" value="PAS-like_dom_sf"/>
</dbReference>
<evidence type="ECO:0000256" key="7">
    <source>
        <dbReference type="ARBA" id="ARBA00022840"/>
    </source>
</evidence>
<gene>
    <name evidence="13" type="primary">fixL_1</name>
    <name evidence="13" type="ORF">CUZ56_00100</name>
</gene>
<dbReference type="PANTHER" id="PTHR43065">
    <property type="entry name" value="SENSOR HISTIDINE KINASE"/>
    <property type="match status" value="1"/>
</dbReference>
<dbReference type="InterPro" id="IPR001610">
    <property type="entry name" value="PAC"/>
</dbReference>
<keyword evidence="4 13" id="KW-0808">Transferase</keyword>